<comment type="caution">
    <text evidence="1">The sequence shown here is derived from an EMBL/GenBank/DDBJ whole genome shotgun (WGS) entry which is preliminary data.</text>
</comment>
<dbReference type="Proteomes" id="UP000805193">
    <property type="component" value="Unassembled WGS sequence"/>
</dbReference>
<protein>
    <submittedName>
        <fullName evidence="1">Uncharacterized protein</fullName>
    </submittedName>
</protein>
<dbReference type="EMBL" id="JABSTQ010009079">
    <property type="protein sequence ID" value="KAG0433174.1"/>
    <property type="molecule type" value="Genomic_DNA"/>
</dbReference>
<evidence type="ECO:0000313" key="2">
    <source>
        <dbReference type="Proteomes" id="UP000805193"/>
    </source>
</evidence>
<accession>A0AC60QJL6</accession>
<sequence length="652" mass="71498">MDVETALSPEIAIVPKSWQEDLNPPQEPKEAVEYQGAPGFLGDAVAGVKSPTSDPSTRCKLAVDVRGLELWYGAGENKVEIFKGINVQVPRGVIYALLGSSGCGKTTLLRVILGRKPFQKGHIRVFGLLPGTPGSKIPGSNVGYMPQELALYDSFSIQETLVFFSRLYNLPKTQIEERVDFLLEFLELPERTRLVHYLSGGQKRRVSLAAALVHSPPLLILDEPTVGIDPVLRKSIWEHLVTLATKDKMTIIITTHYIDEARLAGQVGFLRQGKLLAQAPPEDLMRRHNASNLEEVFLQLAQGEAQDSSIHPQANVFRTLLGRASSHFHHVSDSEYSFMQSVDALTTGERLIGRGKDLKRSWARTSAILYKNMINFRRSYSLLLYSFLLPSIEVMIFVAVVGRTPFGLTLATVNEDNGTAGIGATFLKLLDGTVMPQVEYTDLGQALESVSSGRAYGAIHIGGNFSTTFETRFGLAGGYHISKDQARMSTISLHLDMSNQQILMTINFYLRKASEALLKNYFQARNLSTAGLNSVVELVPVYGSLDATFTDFVAPGMILTISYFMAVGLCVNTLLGEKTDGILERCTVAGVKSFEIVFAHVCSQMCIIVVQNLLLLFVGFVVFHLPSVGPVYVIVLLTLLQGTCGMALGESL</sequence>
<reference evidence="1 2" key="1">
    <citation type="journal article" date="2020" name="Cell">
        <title>Large-Scale Comparative Analyses of Tick Genomes Elucidate Their Genetic Diversity and Vector Capacities.</title>
        <authorList>
            <consortium name="Tick Genome and Microbiome Consortium (TIGMIC)"/>
            <person name="Jia N."/>
            <person name="Wang J."/>
            <person name="Shi W."/>
            <person name="Du L."/>
            <person name="Sun Y."/>
            <person name="Zhan W."/>
            <person name="Jiang J.F."/>
            <person name="Wang Q."/>
            <person name="Zhang B."/>
            <person name="Ji P."/>
            <person name="Bell-Sakyi L."/>
            <person name="Cui X.M."/>
            <person name="Yuan T.T."/>
            <person name="Jiang B.G."/>
            <person name="Yang W.F."/>
            <person name="Lam T.T."/>
            <person name="Chang Q.C."/>
            <person name="Ding S.J."/>
            <person name="Wang X.J."/>
            <person name="Zhu J.G."/>
            <person name="Ruan X.D."/>
            <person name="Zhao L."/>
            <person name="Wei J.T."/>
            <person name="Ye R.Z."/>
            <person name="Que T.C."/>
            <person name="Du C.H."/>
            <person name="Zhou Y.H."/>
            <person name="Cheng J.X."/>
            <person name="Dai P.F."/>
            <person name="Guo W.B."/>
            <person name="Han X.H."/>
            <person name="Huang E.J."/>
            <person name="Li L.F."/>
            <person name="Wei W."/>
            <person name="Gao Y.C."/>
            <person name="Liu J.Z."/>
            <person name="Shao H.Z."/>
            <person name="Wang X."/>
            <person name="Wang C.C."/>
            <person name="Yang T.C."/>
            <person name="Huo Q.B."/>
            <person name="Li W."/>
            <person name="Chen H.Y."/>
            <person name="Chen S.E."/>
            <person name="Zhou L.G."/>
            <person name="Ni X.B."/>
            <person name="Tian J.H."/>
            <person name="Sheng Y."/>
            <person name="Liu T."/>
            <person name="Pan Y.S."/>
            <person name="Xia L.Y."/>
            <person name="Li J."/>
            <person name="Zhao F."/>
            <person name="Cao W.C."/>
        </authorList>
    </citation>
    <scope>NUCLEOTIDE SEQUENCE [LARGE SCALE GENOMIC DNA]</scope>
    <source>
        <strain evidence="1">Iper-2018</strain>
    </source>
</reference>
<gene>
    <name evidence="1" type="ORF">HPB47_020172</name>
</gene>
<organism evidence="1 2">
    <name type="scientific">Ixodes persulcatus</name>
    <name type="common">Taiga tick</name>
    <dbReference type="NCBI Taxonomy" id="34615"/>
    <lineage>
        <taxon>Eukaryota</taxon>
        <taxon>Metazoa</taxon>
        <taxon>Ecdysozoa</taxon>
        <taxon>Arthropoda</taxon>
        <taxon>Chelicerata</taxon>
        <taxon>Arachnida</taxon>
        <taxon>Acari</taxon>
        <taxon>Parasitiformes</taxon>
        <taxon>Ixodida</taxon>
        <taxon>Ixodoidea</taxon>
        <taxon>Ixodidae</taxon>
        <taxon>Ixodinae</taxon>
        <taxon>Ixodes</taxon>
    </lineage>
</organism>
<proteinExistence type="predicted"/>
<name>A0AC60QJL6_IXOPE</name>
<keyword evidence="2" id="KW-1185">Reference proteome</keyword>
<evidence type="ECO:0000313" key="1">
    <source>
        <dbReference type="EMBL" id="KAG0433174.1"/>
    </source>
</evidence>